<dbReference type="Pfam" id="PF13855">
    <property type="entry name" value="LRR_8"/>
    <property type="match status" value="3"/>
</dbReference>
<organism evidence="4 5">
    <name type="scientific">Vespula squamosa</name>
    <name type="common">Southern yellow jacket</name>
    <name type="synonym">Wasp</name>
    <dbReference type="NCBI Taxonomy" id="30214"/>
    <lineage>
        <taxon>Eukaryota</taxon>
        <taxon>Metazoa</taxon>
        <taxon>Ecdysozoa</taxon>
        <taxon>Arthropoda</taxon>
        <taxon>Hexapoda</taxon>
        <taxon>Insecta</taxon>
        <taxon>Pterygota</taxon>
        <taxon>Neoptera</taxon>
        <taxon>Endopterygota</taxon>
        <taxon>Hymenoptera</taxon>
        <taxon>Apocrita</taxon>
        <taxon>Aculeata</taxon>
        <taxon>Vespoidea</taxon>
        <taxon>Vespidae</taxon>
        <taxon>Vespinae</taxon>
        <taxon>Vespula</taxon>
    </lineage>
</organism>
<comment type="caution">
    <text evidence="4">The sequence shown here is derived from an EMBL/GenBank/DDBJ whole genome shotgun (WGS) entry which is preliminary data.</text>
</comment>
<reference evidence="4 5" key="1">
    <citation type="journal article" date="2024" name="Ann. Entomol. Soc. Am.">
        <title>Genomic analyses of the southern and eastern yellowjacket wasps (Hymenoptera: Vespidae) reveal evolutionary signatures of social life.</title>
        <authorList>
            <person name="Catto M.A."/>
            <person name="Caine P.B."/>
            <person name="Orr S.E."/>
            <person name="Hunt B.G."/>
            <person name="Goodisman M.A.D."/>
        </authorList>
    </citation>
    <scope>NUCLEOTIDE SEQUENCE [LARGE SCALE GENOMIC DNA]</scope>
    <source>
        <strain evidence="4">233</strain>
        <tissue evidence="4">Head and thorax</tissue>
    </source>
</reference>
<dbReference type="PROSITE" id="PS51450">
    <property type="entry name" value="LRR"/>
    <property type="match status" value="6"/>
</dbReference>
<dbReference type="AlphaFoldDB" id="A0ABD2A639"/>
<dbReference type="PANTHER" id="PTHR24366:SF96">
    <property type="entry name" value="LEUCINE RICH REPEAT CONTAINING 53"/>
    <property type="match status" value="1"/>
</dbReference>
<dbReference type="FunFam" id="3.80.10.10:FF:001164">
    <property type="entry name" value="GH01279p"/>
    <property type="match status" value="1"/>
</dbReference>
<dbReference type="EMBL" id="JAUDFV010000154">
    <property type="protein sequence ID" value="KAL2715977.1"/>
    <property type="molecule type" value="Genomic_DNA"/>
</dbReference>
<keyword evidence="1" id="KW-0433">Leucine-rich repeat</keyword>
<feature type="chain" id="PRO_5044872413" evidence="3">
    <location>
        <begin position="27"/>
        <end position="492"/>
    </location>
</feature>
<gene>
    <name evidence="4" type="ORF">V1478_013653</name>
</gene>
<evidence type="ECO:0000256" key="1">
    <source>
        <dbReference type="ARBA" id="ARBA00022614"/>
    </source>
</evidence>
<dbReference type="PRINTS" id="PR00019">
    <property type="entry name" value="LEURICHRPT"/>
</dbReference>
<feature type="signal peptide" evidence="3">
    <location>
        <begin position="1"/>
        <end position="26"/>
    </location>
</feature>
<dbReference type="Gene3D" id="3.80.10.10">
    <property type="entry name" value="Ribonuclease Inhibitor"/>
    <property type="match status" value="3"/>
</dbReference>
<protein>
    <submittedName>
        <fullName evidence="4">Uncharacterized protein</fullName>
    </submittedName>
</protein>
<evidence type="ECO:0000256" key="2">
    <source>
        <dbReference type="ARBA" id="ARBA00022737"/>
    </source>
</evidence>
<keyword evidence="5" id="KW-1185">Reference proteome</keyword>
<dbReference type="SMART" id="SM00369">
    <property type="entry name" value="LRR_TYP"/>
    <property type="match status" value="12"/>
</dbReference>
<dbReference type="Pfam" id="PF00560">
    <property type="entry name" value="LRR_1"/>
    <property type="match status" value="2"/>
</dbReference>
<dbReference type="InterPro" id="IPR001611">
    <property type="entry name" value="Leu-rich_rpt"/>
</dbReference>
<dbReference type="Proteomes" id="UP001607302">
    <property type="component" value="Unassembled WGS sequence"/>
</dbReference>
<dbReference type="InterPro" id="IPR032675">
    <property type="entry name" value="LRR_dom_sf"/>
</dbReference>
<accession>A0ABD2A639</accession>
<proteinExistence type="predicted"/>
<keyword evidence="3" id="KW-0732">Signal</keyword>
<keyword evidence="2" id="KW-0677">Repeat</keyword>
<evidence type="ECO:0000256" key="3">
    <source>
        <dbReference type="SAM" id="SignalP"/>
    </source>
</evidence>
<sequence length="492" mass="57742">MRKQTVRVIFYTLIHLILFAIGPLVADISGRSDSDYEAFYDDNKDTNKEKELVYHRNTENSDLEKYIMEADCREFNISFNFSHTNIKALGKDFINSLFVTCLNFEGNQIESVESGAFNNVPALQYLNMERNYISFLFSFNGHNNLKTLILARQLSYYDRNLKIIGEYPELRYLDLSGNRISSINWPRSDENSYYRINRKSPFPKLQYLDLSYNNLYEFYTYYDESILFNQSIIYLDLSNNNMNNLDLRVFTNLIELKLDNNDFISIHKHCYQRHVCIDEMPKLKYFSIANNKLNNIHQYIFMNTPKLVTLNISNNELEDISPELFYNLNSLENLYLDNNKLSSIYSVISLSSLSVLSLAHNKIQEIDPEEIINAYALKKLYLDHNAIKNIHESIFSKLELLEELYLDSNNLIELPIGWDNNLKNLRYLNLSNNKFKFLEALSLSESLPVIRIDLINNNLIHMKTKILRNLPKNATIYLISQSEDSELSTRNL</sequence>
<evidence type="ECO:0000313" key="5">
    <source>
        <dbReference type="Proteomes" id="UP001607302"/>
    </source>
</evidence>
<dbReference type="InterPro" id="IPR003591">
    <property type="entry name" value="Leu-rich_rpt_typical-subtyp"/>
</dbReference>
<dbReference type="SUPFAM" id="SSF52058">
    <property type="entry name" value="L domain-like"/>
    <property type="match status" value="1"/>
</dbReference>
<evidence type="ECO:0000313" key="4">
    <source>
        <dbReference type="EMBL" id="KAL2715977.1"/>
    </source>
</evidence>
<dbReference type="PANTHER" id="PTHR24366">
    <property type="entry name" value="IG(IMMUNOGLOBULIN) AND LRR(LEUCINE RICH REPEAT) DOMAINS"/>
    <property type="match status" value="1"/>
</dbReference>
<name>A0ABD2A639_VESSQ</name>